<dbReference type="Pfam" id="PF13439">
    <property type="entry name" value="Glyco_transf_4"/>
    <property type="match status" value="1"/>
</dbReference>
<dbReference type="EMBL" id="BMIC01000002">
    <property type="protein sequence ID" value="GFZ85272.1"/>
    <property type="molecule type" value="Genomic_DNA"/>
</dbReference>
<evidence type="ECO:0000313" key="4">
    <source>
        <dbReference type="Proteomes" id="UP000598120"/>
    </source>
</evidence>
<keyword evidence="3" id="KW-0808">Transferase</keyword>
<dbReference type="GO" id="GO:0016757">
    <property type="term" value="F:glycosyltransferase activity"/>
    <property type="evidence" value="ECO:0007669"/>
    <property type="project" value="UniProtKB-KW"/>
</dbReference>
<evidence type="ECO:0000259" key="2">
    <source>
        <dbReference type="Pfam" id="PF13439"/>
    </source>
</evidence>
<comment type="caution">
    <text evidence="3">The sequence shown here is derived from an EMBL/GenBank/DDBJ whole genome shotgun (WGS) entry which is preliminary data.</text>
</comment>
<protein>
    <submittedName>
        <fullName evidence="3">Mannosyltransferase</fullName>
    </submittedName>
</protein>
<feature type="domain" description="Glycosyl transferase family 1" evidence="1">
    <location>
        <begin position="185"/>
        <end position="326"/>
    </location>
</feature>
<dbReference type="Proteomes" id="UP000598120">
    <property type="component" value="Unassembled WGS sequence"/>
</dbReference>
<organism evidence="3 4">
    <name type="scientific">Aquaticitalea lipolytica</name>
    <dbReference type="NCBI Taxonomy" id="1247562"/>
    <lineage>
        <taxon>Bacteria</taxon>
        <taxon>Pseudomonadati</taxon>
        <taxon>Bacteroidota</taxon>
        <taxon>Flavobacteriia</taxon>
        <taxon>Flavobacteriales</taxon>
        <taxon>Flavobacteriaceae</taxon>
        <taxon>Aquaticitalea</taxon>
    </lineage>
</organism>
<dbReference type="InterPro" id="IPR028098">
    <property type="entry name" value="Glyco_trans_4-like_N"/>
</dbReference>
<dbReference type="Gene3D" id="3.40.50.2000">
    <property type="entry name" value="Glycogen Phosphorylase B"/>
    <property type="match status" value="2"/>
</dbReference>
<proteinExistence type="predicted"/>
<dbReference type="PANTHER" id="PTHR12526">
    <property type="entry name" value="GLYCOSYLTRANSFERASE"/>
    <property type="match status" value="1"/>
</dbReference>
<dbReference type="CDD" id="cd03811">
    <property type="entry name" value="GT4_GT28_WabH-like"/>
    <property type="match status" value="1"/>
</dbReference>
<name>A0A8J2XIX1_9FLAO</name>
<evidence type="ECO:0000259" key="1">
    <source>
        <dbReference type="Pfam" id="PF00534"/>
    </source>
</evidence>
<keyword evidence="4" id="KW-1185">Reference proteome</keyword>
<dbReference type="AlphaFoldDB" id="A0A8J2XIX1"/>
<gene>
    <name evidence="3" type="ORF">GCM10011531_15510</name>
</gene>
<evidence type="ECO:0000313" key="3">
    <source>
        <dbReference type="EMBL" id="GFZ85272.1"/>
    </source>
</evidence>
<reference evidence="3 4" key="1">
    <citation type="journal article" date="2014" name="Int. J. Syst. Evol. Microbiol.">
        <title>Complete genome sequence of Corynebacterium casei LMG S-19264T (=DSM 44701T), isolated from a smear-ripened cheese.</title>
        <authorList>
            <consortium name="US DOE Joint Genome Institute (JGI-PGF)"/>
            <person name="Walter F."/>
            <person name="Albersmeier A."/>
            <person name="Kalinowski J."/>
            <person name="Ruckert C."/>
        </authorList>
    </citation>
    <scope>NUCLEOTIDE SEQUENCE [LARGE SCALE GENOMIC DNA]</scope>
    <source>
        <strain evidence="3 4">CGMCC 1.15295</strain>
    </source>
</reference>
<keyword evidence="3" id="KW-0328">Glycosyltransferase</keyword>
<sequence length="359" mass="40897">MNNKKINITFILPSLAAGGAERVMSFVAQNIDKSKFNTTLLVTDFEKNAVYKIDNVNTIFLNKNRVLKAIPALFKYIIKQKPDIVISAIGHLNTVMAYISVFAPKTKFISREVNILSVLENYSTKSNPIGSYISKRRFNYFDKIVCQSLDMKADLLSNYNVNENKLVVVNNPITDNFYYDESARTKSNTIRFITVARLKKQKGHERIIQALKKIDFPFHYTIIGDGPERDTIFNLVKEANLTDNITHVKSTTEVYKYLNENDVYLQAAYIEGFPNAVIESSAVGTPILAFNAPGGINEIIEEGTNGFIVDNENDFINRLNEINKNYPFKPEKVSDCVMKKYSKEIIIKKYEDVFLSLMN</sequence>
<accession>A0A8J2XIX1</accession>
<dbReference type="InterPro" id="IPR001296">
    <property type="entry name" value="Glyco_trans_1"/>
</dbReference>
<feature type="domain" description="Glycosyltransferase subfamily 4-like N-terminal" evidence="2">
    <location>
        <begin position="18"/>
        <end position="174"/>
    </location>
</feature>
<dbReference type="RefSeq" id="WP_188605790.1">
    <property type="nucleotide sequence ID" value="NZ_BMIC01000002.1"/>
</dbReference>
<dbReference type="Pfam" id="PF00534">
    <property type="entry name" value="Glycos_transf_1"/>
    <property type="match status" value="1"/>
</dbReference>
<dbReference type="PANTHER" id="PTHR12526:SF630">
    <property type="entry name" value="GLYCOSYLTRANSFERASE"/>
    <property type="match status" value="1"/>
</dbReference>
<dbReference type="SUPFAM" id="SSF53756">
    <property type="entry name" value="UDP-Glycosyltransferase/glycogen phosphorylase"/>
    <property type="match status" value="1"/>
</dbReference>